<dbReference type="Pfam" id="PF00578">
    <property type="entry name" value="AhpC-TSA"/>
    <property type="match status" value="1"/>
</dbReference>
<dbReference type="PANTHER" id="PTHR42852">
    <property type="entry name" value="THIOL:DISULFIDE INTERCHANGE PROTEIN DSBE"/>
    <property type="match status" value="1"/>
</dbReference>
<comment type="subcellular location">
    <subcellularLocation>
        <location evidence="1">Cell envelope</location>
    </subcellularLocation>
</comment>
<dbReference type="OrthoDB" id="1095575at2"/>
<dbReference type="AlphaFoldDB" id="A0A4V2MID6"/>
<dbReference type="InterPro" id="IPR000866">
    <property type="entry name" value="AhpC/TSA"/>
</dbReference>
<dbReference type="EMBL" id="SJSM01000017">
    <property type="protein sequence ID" value="TCC89996.1"/>
    <property type="molecule type" value="Genomic_DNA"/>
</dbReference>
<accession>A0A4V2MID6</accession>
<name>A0A4V2MID6_9SPHI</name>
<keyword evidence="4" id="KW-0676">Redox-active center</keyword>
<dbReference type="GO" id="GO:0016491">
    <property type="term" value="F:oxidoreductase activity"/>
    <property type="evidence" value="ECO:0007669"/>
    <property type="project" value="InterPro"/>
</dbReference>
<evidence type="ECO:0000256" key="4">
    <source>
        <dbReference type="ARBA" id="ARBA00023284"/>
    </source>
</evidence>
<dbReference type="InterPro" id="IPR036249">
    <property type="entry name" value="Thioredoxin-like_sf"/>
</dbReference>
<evidence type="ECO:0000256" key="3">
    <source>
        <dbReference type="ARBA" id="ARBA00023157"/>
    </source>
</evidence>
<evidence type="ECO:0000256" key="1">
    <source>
        <dbReference type="ARBA" id="ARBA00004196"/>
    </source>
</evidence>
<dbReference type="Proteomes" id="UP000291117">
    <property type="component" value="Unassembled WGS sequence"/>
</dbReference>
<sequence>MESYGIDSLAIVRLHQLMEEKHDDSSIDSAYKKAFVKKLSDKEQVKLSRFVEENAALNDEALFKRSVAYRNWLDGYVTKLSATKYKEDSIVEYGVVKIKVINSEISNPFIKEYMNYRATGFIIKMAKDKDVRANAFRGFMATATIPHYKAEIEEMYANDKMMSEQGAAPDFTYPNVDGRSISLKDLLGKYVYIDIWATWCAPCKAEIPFLTKLEEDYHDRNIHFVSLSVDRMADKAKWISYVKDHQLQGIQLIADKDFKSDFVKKFNVNSIPRFILIDPTGKIVSGDAKRPSDPALRKQLDSLLK</sequence>
<proteinExistence type="predicted"/>
<feature type="domain" description="Thioredoxin" evidence="5">
    <location>
        <begin position="162"/>
        <end position="305"/>
    </location>
</feature>
<dbReference type="GO" id="GO:0017004">
    <property type="term" value="P:cytochrome complex assembly"/>
    <property type="evidence" value="ECO:0007669"/>
    <property type="project" value="UniProtKB-KW"/>
</dbReference>
<dbReference type="Gene3D" id="3.40.30.10">
    <property type="entry name" value="Glutaredoxin"/>
    <property type="match status" value="1"/>
</dbReference>
<organism evidence="6 7">
    <name type="scientific">Pedobacter hiemivivus</name>
    <dbReference type="NCBI Taxonomy" id="2530454"/>
    <lineage>
        <taxon>Bacteria</taxon>
        <taxon>Pseudomonadati</taxon>
        <taxon>Bacteroidota</taxon>
        <taxon>Sphingobacteriia</taxon>
        <taxon>Sphingobacteriales</taxon>
        <taxon>Sphingobacteriaceae</taxon>
        <taxon>Pedobacter</taxon>
    </lineage>
</organism>
<keyword evidence="3" id="KW-1015">Disulfide bond</keyword>
<keyword evidence="2" id="KW-0201">Cytochrome c-type biogenesis</keyword>
<keyword evidence="7" id="KW-1185">Reference proteome</keyword>
<dbReference type="PANTHER" id="PTHR42852:SF6">
    <property type="entry name" value="THIOL:DISULFIDE INTERCHANGE PROTEIN DSBE"/>
    <property type="match status" value="1"/>
</dbReference>
<evidence type="ECO:0000313" key="6">
    <source>
        <dbReference type="EMBL" id="TCC89996.1"/>
    </source>
</evidence>
<reference evidence="6 7" key="1">
    <citation type="submission" date="2019-02" db="EMBL/GenBank/DDBJ databases">
        <title>Pedobacter sp. RP-3-8 sp. nov., isolated from Arctic soil.</title>
        <authorList>
            <person name="Dahal R.H."/>
        </authorList>
    </citation>
    <scope>NUCLEOTIDE SEQUENCE [LARGE SCALE GENOMIC DNA]</scope>
    <source>
        <strain evidence="6 7">RP-3-8</strain>
    </source>
</reference>
<comment type="caution">
    <text evidence="6">The sequence shown here is derived from an EMBL/GenBank/DDBJ whole genome shotgun (WGS) entry which is preliminary data.</text>
</comment>
<dbReference type="SUPFAM" id="SSF52833">
    <property type="entry name" value="Thioredoxin-like"/>
    <property type="match status" value="1"/>
</dbReference>
<dbReference type="InterPro" id="IPR013766">
    <property type="entry name" value="Thioredoxin_domain"/>
</dbReference>
<evidence type="ECO:0000259" key="5">
    <source>
        <dbReference type="PROSITE" id="PS51352"/>
    </source>
</evidence>
<dbReference type="InterPro" id="IPR050553">
    <property type="entry name" value="Thioredoxin_ResA/DsbE_sf"/>
</dbReference>
<protein>
    <submittedName>
        <fullName evidence="6">TlpA family protein disulfide reductase</fullName>
    </submittedName>
</protein>
<evidence type="ECO:0000313" key="7">
    <source>
        <dbReference type="Proteomes" id="UP000291117"/>
    </source>
</evidence>
<dbReference type="PROSITE" id="PS51352">
    <property type="entry name" value="THIOREDOXIN_2"/>
    <property type="match status" value="1"/>
</dbReference>
<dbReference type="GO" id="GO:0016209">
    <property type="term" value="F:antioxidant activity"/>
    <property type="evidence" value="ECO:0007669"/>
    <property type="project" value="InterPro"/>
</dbReference>
<dbReference type="GO" id="GO:0030313">
    <property type="term" value="C:cell envelope"/>
    <property type="evidence" value="ECO:0007669"/>
    <property type="project" value="UniProtKB-SubCell"/>
</dbReference>
<gene>
    <name evidence="6" type="ORF">EZ444_20690</name>
</gene>
<dbReference type="CDD" id="cd02966">
    <property type="entry name" value="TlpA_like_family"/>
    <property type="match status" value="1"/>
</dbReference>
<evidence type="ECO:0000256" key="2">
    <source>
        <dbReference type="ARBA" id="ARBA00022748"/>
    </source>
</evidence>